<dbReference type="Pfam" id="PF07589">
    <property type="entry name" value="PEP-CTERM"/>
    <property type="match status" value="1"/>
</dbReference>
<name>A0A916UMY2_9BURK</name>
<proteinExistence type="predicted"/>
<dbReference type="InterPro" id="IPR013424">
    <property type="entry name" value="Ice-binding_C"/>
</dbReference>
<dbReference type="AlphaFoldDB" id="A0A916UMY2"/>
<dbReference type="NCBIfam" id="TIGR02595">
    <property type="entry name" value="PEP_CTERM"/>
    <property type="match status" value="1"/>
</dbReference>
<evidence type="ECO:0000313" key="2">
    <source>
        <dbReference type="EMBL" id="GGC76829.1"/>
    </source>
</evidence>
<accession>A0A916UMY2</accession>
<protein>
    <recommendedName>
        <fullName evidence="1">Ice-binding protein C-terminal domain-containing protein</fullName>
    </recommendedName>
</protein>
<sequence length="222" mass="22296">MLALAATTAHAGLITESGDAGQTLAASQLTSGSGFITSIQGSLLASPSNDYADMFRIYLYAGSTFSATTTASNFNFNNFDTSLFLFDSAGMGLVANDDDPDAGPTSTINNFSVTASGFYYLAIAGAGYTPVSAGGSIFGSLLNQDQAGPGGPGGAQSLSGWQSISNEGDAYEIVLANAFAGPPVQTDLPEPGSLLLLGLGAAGLVSRRKLRAAGTKAAGIAR</sequence>
<feature type="domain" description="Ice-binding protein C-terminal" evidence="1">
    <location>
        <begin position="189"/>
        <end position="209"/>
    </location>
</feature>
<evidence type="ECO:0000313" key="3">
    <source>
        <dbReference type="Proteomes" id="UP000637423"/>
    </source>
</evidence>
<dbReference type="Gene3D" id="2.60.120.380">
    <property type="match status" value="1"/>
</dbReference>
<reference evidence="2" key="2">
    <citation type="submission" date="2020-09" db="EMBL/GenBank/DDBJ databases">
        <authorList>
            <person name="Sun Q."/>
            <person name="Zhou Y."/>
        </authorList>
    </citation>
    <scope>NUCLEOTIDE SEQUENCE</scope>
    <source>
        <strain evidence="2">CGMCC 1.10998</strain>
    </source>
</reference>
<reference evidence="2" key="1">
    <citation type="journal article" date="2014" name="Int. J. Syst. Evol. Microbiol.">
        <title>Complete genome sequence of Corynebacterium casei LMG S-19264T (=DSM 44701T), isolated from a smear-ripened cheese.</title>
        <authorList>
            <consortium name="US DOE Joint Genome Institute (JGI-PGF)"/>
            <person name="Walter F."/>
            <person name="Albersmeier A."/>
            <person name="Kalinowski J."/>
            <person name="Ruckert C."/>
        </authorList>
    </citation>
    <scope>NUCLEOTIDE SEQUENCE</scope>
    <source>
        <strain evidence="2">CGMCC 1.10998</strain>
    </source>
</reference>
<comment type="caution">
    <text evidence="2">The sequence shown here is derived from an EMBL/GenBank/DDBJ whole genome shotgun (WGS) entry which is preliminary data.</text>
</comment>
<dbReference type="Proteomes" id="UP000637423">
    <property type="component" value="Unassembled WGS sequence"/>
</dbReference>
<dbReference type="EMBL" id="BMED01000002">
    <property type="protein sequence ID" value="GGC76829.1"/>
    <property type="molecule type" value="Genomic_DNA"/>
</dbReference>
<organism evidence="2 3">
    <name type="scientific">Undibacterium terreum</name>
    <dbReference type="NCBI Taxonomy" id="1224302"/>
    <lineage>
        <taxon>Bacteria</taxon>
        <taxon>Pseudomonadati</taxon>
        <taxon>Pseudomonadota</taxon>
        <taxon>Betaproteobacteria</taxon>
        <taxon>Burkholderiales</taxon>
        <taxon>Oxalobacteraceae</taxon>
        <taxon>Undibacterium</taxon>
    </lineage>
</organism>
<evidence type="ECO:0000259" key="1">
    <source>
        <dbReference type="Pfam" id="PF07589"/>
    </source>
</evidence>
<keyword evidence="3" id="KW-1185">Reference proteome</keyword>
<gene>
    <name evidence="2" type="ORF">GCM10011396_25060</name>
</gene>